<organism evidence="1 2">
    <name type="scientific">Mucilaginibacter celer</name>
    <dbReference type="NCBI Taxonomy" id="2305508"/>
    <lineage>
        <taxon>Bacteria</taxon>
        <taxon>Pseudomonadati</taxon>
        <taxon>Bacteroidota</taxon>
        <taxon>Sphingobacteriia</taxon>
        <taxon>Sphingobacteriales</taxon>
        <taxon>Sphingobacteriaceae</taxon>
        <taxon>Mucilaginibacter</taxon>
    </lineage>
</organism>
<dbReference type="KEGG" id="muh:HYN43_024895"/>
<evidence type="ECO:0000313" key="1">
    <source>
        <dbReference type="EMBL" id="AYL98324.1"/>
    </source>
</evidence>
<reference evidence="1 2" key="1">
    <citation type="submission" date="2018-10" db="EMBL/GenBank/DDBJ databases">
        <title>Genome sequencing of Mucilaginibacter sp. HYN0043.</title>
        <authorList>
            <person name="Kim M."/>
            <person name="Yi H."/>
        </authorList>
    </citation>
    <scope>NUCLEOTIDE SEQUENCE [LARGE SCALE GENOMIC DNA]</scope>
    <source>
        <strain evidence="1 2">HYN0043</strain>
    </source>
</reference>
<sequence length="78" mass="9154">MTVDRDDYFDCADFPDPFDFDLDYNQLKNFDAGSFLQRLSPVFTNFTQISSNLRPKTHVKTMLILTQKRQFINPLTIS</sequence>
<dbReference type="EMBL" id="CP032869">
    <property type="protein sequence ID" value="AYL98324.1"/>
    <property type="molecule type" value="Genomic_DNA"/>
</dbReference>
<proteinExistence type="predicted"/>
<protein>
    <submittedName>
        <fullName evidence="1">Uncharacterized protein</fullName>
    </submittedName>
</protein>
<name>A0A494VTQ2_9SPHI</name>
<accession>A0A494VTQ2</accession>
<keyword evidence="2" id="KW-1185">Reference proteome</keyword>
<dbReference type="Proteomes" id="UP000270046">
    <property type="component" value="Chromosome"/>
</dbReference>
<evidence type="ECO:0000313" key="2">
    <source>
        <dbReference type="Proteomes" id="UP000270046"/>
    </source>
</evidence>
<dbReference type="AlphaFoldDB" id="A0A494VTQ2"/>
<gene>
    <name evidence="1" type="ORF">HYN43_024895</name>
</gene>